<proteinExistence type="inferred from homology"/>
<dbReference type="InterPro" id="IPR040449">
    <property type="entry name" value="Peptidase_S66_N"/>
</dbReference>
<dbReference type="OrthoDB" id="9807329at2"/>
<evidence type="ECO:0000313" key="8">
    <source>
        <dbReference type="EMBL" id="RJY08792.1"/>
    </source>
</evidence>
<dbReference type="Gene3D" id="3.40.50.10740">
    <property type="entry name" value="Class I glutamine amidotransferase-like"/>
    <property type="match status" value="1"/>
</dbReference>
<dbReference type="Gene3D" id="3.50.30.60">
    <property type="entry name" value="LD-carboxypeptidase A C-terminal domain-like"/>
    <property type="match status" value="1"/>
</dbReference>
<name>A0A419RSL5_9SPHN</name>
<dbReference type="Proteomes" id="UP000285232">
    <property type="component" value="Unassembled WGS sequence"/>
</dbReference>
<evidence type="ECO:0000256" key="5">
    <source>
        <dbReference type="ARBA" id="ARBA00022825"/>
    </source>
</evidence>
<dbReference type="GO" id="GO:0004180">
    <property type="term" value="F:carboxypeptidase activity"/>
    <property type="evidence" value="ECO:0007669"/>
    <property type="project" value="UniProtKB-KW"/>
</dbReference>
<evidence type="ECO:0000259" key="6">
    <source>
        <dbReference type="Pfam" id="PF02016"/>
    </source>
</evidence>
<dbReference type="InterPro" id="IPR027478">
    <property type="entry name" value="LdcA_N"/>
</dbReference>
<evidence type="ECO:0000256" key="4">
    <source>
        <dbReference type="ARBA" id="ARBA00022801"/>
    </source>
</evidence>
<keyword evidence="2 8" id="KW-0121">Carboxypeptidase</keyword>
<sequence length="275" mass="30195">MTRIAIVCPGKPLRRERAERVEALAAAEFPHVDLVFHPQCFEQAGHFAGDEATRRDAFVEMANDPQIDAIWFGMGGYGACRIAGEAMERLGDPALGKAYLGYSDAGTLLGALYRRKCGRQVHGPLVGDIKRDGGEDAIRRVLRYFAGHDVPLEEGLDDRPHVAFNLMTLAMLVGTDLMPDLEDHVVLVEEVAEHLYAVDRLFFHVTQHIRGAAGIRLGRISAVPENDRPFGTDAQGIARYWCEKTGISYLGRADIGHDAANALVPFGTTKSRTTQ</sequence>
<dbReference type="PANTHER" id="PTHR30237">
    <property type="entry name" value="MURAMOYLTETRAPEPTIDE CARBOXYPEPTIDASE"/>
    <property type="match status" value="1"/>
</dbReference>
<dbReference type="AlphaFoldDB" id="A0A419RSL5"/>
<dbReference type="Pfam" id="PF17676">
    <property type="entry name" value="Peptidase_S66C"/>
    <property type="match status" value="1"/>
</dbReference>
<keyword evidence="4" id="KW-0378">Hydrolase</keyword>
<evidence type="ECO:0000256" key="1">
    <source>
        <dbReference type="ARBA" id="ARBA00010233"/>
    </source>
</evidence>
<dbReference type="InterPro" id="IPR027461">
    <property type="entry name" value="Carboxypeptidase_A_C_sf"/>
</dbReference>
<dbReference type="SUPFAM" id="SSF52317">
    <property type="entry name" value="Class I glutamine amidotransferase-like"/>
    <property type="match status" value="1"/>
</dbReference>
<keyword evidence="3" id="KW-0645">Protease</keyword>
<dbReference type="CDD" id="cd07025">
    <property type="entry name" value="Peptidase_S66"/>
    <property type="match status" value="1"/>
</dbReference>
<evidence type="ECO:0000256" key="3">
    <source>
        <dbReference type="ARBA" id="ARBA00022670"/>
    </source>
</evidence>
<reference evidence="8 9" key="1">
    <citation type="journal article" date="2017" name="Int. J. Syst. Evol. Microbiol.">
        <title>Erythrobacter aquimixticola sp. nov., isolated from the junction between the ocean and a freshwater spring.</title>
        <authorList>
            <person name="Park S."/>
            <person name="Jung Y.T."/>
            <person name="Choi S.J."/>
            <person name="Yoon J.H."/>
        </authorList>
    </citation>
    <scope>NUCLEOTIDE SEQUENCE [LARGE SCALE GENOMIC DNA]</scope>
    <source>
        <strain evidence="8 9">JSSK-14</strain>
    </source>
</reference>
<dbReference type="InterPro" id="IPR029062">
    <property type="entry name" value="Class_I_gatase-like"/>
</dbReference>
<dbReference type="RefSeq" id="WP_120047806.1">
    <property type="nucleotide sequence ID" value="NZ_RAHX01000001.1"/>
</dbReference>
<dbReference type="SUPFAM" id="SSF141986">
    <property type="entry name" value="LD-carboxypeptidase A C-terminal domain-like"/>
    <property type="match status" value="1"/>
</dbReference>
<comment type="caution">
    <text evidence="8">The sequence shown here is derived from an EMBL/GenBank/DDBJ whole genome shotgun (WGS) entry which is preliminary data.</text>
</comment>
<dbReference type="InterPro" id="IPR003507">
    <property type="entry name" value="S66_fam"/>
</dbReference>
<feature type="domain" description="LD-carboxypeptidase N-terminal" evidence="6">
    <location>
        <begin position="4"/>
        <end position="116"/>
    </location>
</feature>
<comment type="similarity">
    <text evidence="1">Belongs to the peptidase S66 family.</text>
</comment>
<gene>
    <name evidence="8" type="ORF">D6201_04930</name>
</gene>
<evidence type="ECO:0000256" key="2">
    <source>
        <dbReference type="ARBA" id="ARBA00022645"/>
    </source>
</evidence>
<dbReference type="Pfam" id="PF02016">
    <property type="entry name" value="Peptidase_S66"/>
    <property type="match status" value="1"/>
</dbReference>
<dbReference type="InterPro" id="IPR040921">
    <property type="entry name" value="Peptidase_S66C"/>
</dbReference>
<keyword evidence="9" id="KW-1185">Reference proteome</keyword>
<organism evidence="8 9">
    <name type="scientific">Aurantiacibacter aquimixticola</name>
    <dbReference type="NCBI Taxonomy" id="1958945"/>
    <lineage>
        <taxon>Bacteria</taxon>
        <taxon>Pseudomonadati</taxon>
        <taxon>Pseudomonadota</taxon>
        <taxon>Alphaproteobacteria</taxon>
        <taxon>Sphingomonadales</taxon>
        <taxon>Erythrobacteraceae</taxon>
        <taxon>Aurantiacibacter</taxon>
    </lineage>
</organism>
<evidence type="ECO:0000313" key="9">
    <source>
        <dbReference type="Proteomes" id="UP000285232"/>
    </source>
</evidence>
<dbReference type="GO" id="GO:0006508">
    <property type="term" value="P:proteolysis"/>
    <property type="evidence" value="ECO:0007669"/>
    <property type="project" value="UniProtKB-KW"/>
</dbReference>
<feature type="domain" description="LD-carboxypeptidase C-terminal" evidence="7">
    <location>
        <begin position="165"/>
        <end position="269"/>
    </location>
</feature>
<protein>
    <submittedName>
        <fullName evidence="8">LD-carboxypeptidase</fullName>
    </submittedName>
</protein>
<accession>A0A419RSL5</accession>
<dbReference type="PANTHER" id="PTHR30237:SF2">
    <property type="entry name" value="MUREIN TETRAPEPTIDE CARBOXYPEPTIDASE"/>
    <property type="match status" value="1"/>
</dbReference>
<evidence type="ECO:0000259" key="7">
    <source>
        <dbReference type="Pfam" id="PF17676"/>
    </source>
</evidence>
<dbReference type="EMBL" id="RAHX01000001">
    <property type="protein sequence ID" value="RJY08792.1"/>
    <property type="molecule type" value="Genomic_DNA"/>
</dbReference>
<dbReference type="GO" id="GO:0008236">
    <property type="term" value="F:serine-type peptidase activity"/>
    <property type="evidence" value="ECO:0007669"/>
    <property type="project" value="UniProtKB-KW"/>
</dbReference>
<keyword evidence="5" id="KW-0720">Serine protease</keyword>